<evidence type="ECO:0000313" key="1">
    <source>
        <dbReference type="EMBL" id="THG48268.1"/>
    </source>
</evidence>
<accession>A0AC61S515</accession>
<keyword evidence="2" id="KW-1185">Reference proteome</keyword>
<evidence type="ECO:0000313" key="2">
    <source>
        <dbReference type="Proteomes" id="UP000305401"/>
    </source>
</evidence>
<organism evidence="1 2">
    <name type="scientific">Muribaculum caecicola</name>
    <dbReference type="NCBI Taxonomy" id="3038144"/>
    <lineage>
        <taxon>Bacteria</taxon>
        <taxon>Pseudomonadati</taxon>
        <taxon>Bacteroidota</taxon>
        <taxon>Bacteroidia</taxon>
        <taxon>Bacteroidales</taxon>
        <taxon>Muribaculaceae</taxon>
        <taxon>Muribaculum</taxon>
    </lineage>
</organism>
<dbReference type="EMBL" id="SSTG01000089">
    <property type="protein sequence ID" value="THG48268.1"/>
    <property type="molecule type" value="Genomic_DNA"/>
</dbReference>
<protein>
    <submittedName>
        <fullName evidence="1">Porin family protein</fullName>
    </submittedName>
</protein>
<name>A0AC61S515_9BACT</name>
<comment type="caution">
    <text evidence="1">The sequence shown here is derived from an EMBL/GenBank/DDBJ whole genome shotgun (WGS) entry which is preliminary data.</text>
</comment>
<proteinExistence type="predicted"/>
<dbReference type="Proteomes" id="UP000305401">
    <property type="component" value="Unassembled WGS sequence"/>
</dbReference>
<reference evidence="1" key="1">
    <citation type="submission" date="2019-04" db="EMBL/GenBank/DDBJ databases">
        <title>Microbes associate with the intestines of laboratory mice.</title>
        <authorList>
            <person name="Navarre W."/>
            <person name="Wong E."/>
            <person name="Huang K.C."/>
            <person name="Tropini C."/>
            <person name="Ng K."/>
            <person name="Yu B."/>
        </authorList>
    </citation>
    <scope>NUCLEOTIDE SEQUENCE</scope>
    <source>
        <strain evidence="1">NM86_A22</strain>
    </source>
</reference>
<sequence>MKKFLIALVAMFGITAGVSAQKTEVYASYGGYTQMDATDCHDGGPSVNTAWGALTAGVNFKITPKIWIGPSYTFSSTSRKKYDDNNFYYHAIMFNGRYGYYQNNIVSMYAKLGIGAVITHETWPDDSKNYGHFAYQISPLCAQVAINKTFSMFGELGFGAQGLLQVGFKMNL</sequence>
<gene>
    <name evidence="1" type="ORF">E5990_07445</name>
</gene>